<sequence>MIRVLLFIALLAALAFGGVWLLDMPGGVVMTVQGYRIETSLIAAAGVVLALTVALLFVWSVLRYVLRLPATIGLATRARRRAKGFAAVSRGMVAVGAGDPRAARRYAADAGKLLGDEPLALLLRAQAAQMAGDRGSAEGAFRRMLDEPETRVLGLRGLFVEARRKGDGAAARAYAAEAARIAPTVSWAGEALLEYQCADHDWTGALGTLERGAKGLDKATVRRHRAVLLTADAMARADREPEAALSRAQEALKLAPTLVPAATLAARLLARRGDLRKASRTVETIWSHEPHPDLAAAYVNVRAGDSAKDRLKRAERLLSLRPRDAESRIAVATEAVAAREPARAREVLRPLVEAEERPSVRVCLLMADVEDMEHGADGAVREWFARASRAPRDPAWIADGVIASTWAPVSPVTGRLDAFVWGTPVEQLADYDPERPAPGDRARFHLAAPDAVMADVDEPVALSPSRVHEAAPAEPPAVQPAPVPEPPPVVEPVAPPAREPATAAAETPPAPAQEPVPLPVSEPVPEPARLASPAPEPEPTAPPAPPKAEREPAAETRPAPPHGERDLAAEARPVATDTPRRPADRGAGRRSPGPLPVVFPVPTPPDDPGPERGDSGERARIGFLQ</sequence>
<organism evidence="8 9">
    <name type="scientific">Alsobacter ponti</name>
    <dbReference type="NCBI Taxonomy" id="2962936"/>
    <lineage>
        <taxon>Bacteria</taxon>
        <taxon>Pseudomonadati</taxon>
        <taxon>Pseudomonadota</taxon>
        <taxon>Alphaproteobacteria</taxon>
        <taxon>Hyphomicrobiales</taxon>
        <taxon>Alsobacteraceae</taxon>
        <taxon>Alsobacter</taxon>
    </lineage>
</organism>
<evidence type="ECO:0000256" key="2">
    <source>
        <dbReference type="ARBA" id="ARBA00022692"/>
    </source>
</evidence>
<dbReference type="RefSeq" id="WP_254740959.1">
    <property type="nucleotide sequence ID" value="NZ_JANCLU010000007.1"/>
</dbReference>
<dbReference type="InterPro" id="IPR010817">
    <property type="entry name" value="HemY_N"/>
</dbReference>
<proteinExistence type="predicted"/>
<evidence type="ECO:0000256" key="4">
    <source>
        <dbReference type="ARBA" id="ARBA00023136"/>
    </source>
</evidence>
<dbReference type="SUPFAM" id="SSF48452">
    <property type="entry name" value="TPR-like"/>
    <property type="match status" value="1"/>
</dbReference>
<dbReference type="InterPro" id="IPR016982">
    <property type="entry name" value="Mms48"/>
</dbReference>
<keyword evidence="2 6" id="KW-0812">Transmembrane</keyword>
<keyword evidence="3 6" id="KW-1133">Transmembrane helix</keyword>
<feature type="compositionally biased region" description="Pro residues" evidence="5">
    <location>
        <begin position="593"/>
        <end position="607"/>
    </location>
</feature>
<dbReference type="Pfam" id="PF07219">
    <property type="entry name" value="HemY_N"/>
    <property type="match status" value="1"/>
</dbReference>
<accession>A0ABT1LB87</accession>
<evidence type="ECO:0000256" key="1">
    <source>
        <dbReference type="ARBA" id="ARBA00004370"/>
    </source>
</evidence>
<comment type="caution">
    <text evidence="8">The sequence shown here is derived from an EMBL/GenBank/DDBJ whole genome shotgun (WGS) entry which is preliminary data.</text>
</comment>
<dbReference type="Gene3D" id="1.25.40.10">
    <property type="entry name" value="Tetratricopeptide repeat domain"/>
    <property type="match status" value="2"/>
</dbReference>
<feature type="domain" description="HemY N-terminal" evidence="7">
    <location>
        <begin position="26"/>
        <end position="132"/>
    </location>
</feature>
<reference evidence="8 9" key="1">
    <citation type="submission" date="2022-07" db="EMBL/GenBank/DDBJ databases">
        <authorList>
            <person name="Li W.-J."/>
            <person name="Deng Q.-Q."/>
        </authorList>
    </citation>
    <scope>NUCLEOTIDE SEQUENCE [LARGE SCALE GENOMIC DNA]</scope>
    <source>
        <strain evidence="8 9">SYSU M60028</strain>
    </source>
</reference>
<evidence type="ECO:0000313" key="8">
    <source>
        <dbReference type="EMBL" id="MCP8938742.1"/>
    </source>
</evidence>
<evidence type="ECO:0000256" key="3">
    <source>
        <dbReference type="ARBA" id="ARBA00022989"/>
    </source>
</evidence>
<feature type="compositionally biased region" description="Basic and acidic residues" evidence="5">
    <location>
        <begin position="609"/>
        <end position="625"/>
    </location>
</feature>
<keyword evidence="4 6" id="KW-0472">Membrane</keyword>
<protein>
    <submittedName>
        <fullName evidence="8">Heme biosynthesis protein HemY</fullName>
    </submittedName>
</protein>
<keyword evidence="9" id="KW-1185">Reference proteome</keyword>
<evidence type="ECO:0000256" key="5">
    <source>
        <dbReference type="SAM" id="MobiDB-lite"/>
    </source>
</evidence>
<gene>
    <name evidence="8" type="ORF">NK718_09470</name>
</gene>
<evidence type="ECO:0000256" key="6">
    <source>
        <dbReference type="SAM" id="Phobius"/>
    </source>
</evidence>
<evidence type="ECO:0000259" key="7">
    <source>
        <dbReference type="Pfam" id="PF07219"/>
    </source>
</evidence>
<dbReference type="PIRSF" id="PIRSF031802">
    <property type="entry name" value="UCP031802"/>
    <property type="match status" value="1"/>
</dbReference>
<evidence type="ECO:0000313" key="9">
    <source>
        <dbReference type="Proteomes" id="UP001205890"/>
    </source>
</evidence>
<feature type="region of interest" description="Disordered" evidence="5">
    <location>
        <begin position="465"/>
        <end position="625"/>
    </location>
</feature>
<feature type="compositionally biased region" description="Basic and acidic residues" evidence="5">
    <location>
        <begin position="578"/>
        <end position="587"/>
    </location>
</feature>
<comment type="subcellular location">
    <subcellularLocation>
        <location evidence="1">Membrane</location>
    </subcellularLocation>
</comment>
<feature type="compositionally biased region" description="Pro residues" evidence="5">
    <location>
        <begin position="473"/>
        <end position="498"/>
    </location>
</feature>
<feature type="compositionally biased region" description="Pro residues" evidence="5">
    <location>
        <begin position="534"/>
        <end position="546"/>
    </location>
</feature>
<feature type="compositionally biased region" description="Pro residues" evidence="5">
    <location>
        <begin position="508"/>
        <end position="526"/>
    </location>
</feature>
<feature type="transmembrane region" description="Helical" evidence="6">
    <location>
        <begin position="41"/>
        <end position="62"/>
    </location>
</feature>
<dbReference type="EMBL" id="JANCLU010000007">
    <property type="protein sequence ID" value="MCP8938742.1"/>
    <property type="molecule type" value="Genomic_DNA"/>
</dbReference>
<name>A0ABT1LB87_9HYPH</name>
<dbReference type="InterPro" id="IPR011990">
    <property type="entry name" value="TPR-like_helical_dom_sf"/>
</dbReference>
<dbReference type="Proteomes" id="UP001205890">
    <property type="component" value="Unassembled WGS sequence"/>
</dbReference>